<keyword evidence="3" id="KW-1185">Reference proteome</keyword>
<gene>
    <name evidence="2" type="ORF">B0A49_10724</name>
</gene>
<organism evidence="2 3">
    <name type="scientific">Cryomyces minteri</name>
    <dbReference type="NCBI Taxonomy" id="331657"/>
    <lineage>
        <taxon>Eukaryota</taxon>
        <taxon>Fungi</taxon>
        <taxon>Dikarya</taxon>
        <taxon>Ascomycota</taxon>
        <taxon>Pezizomycotina</taxon>
        <taxon>Dothideomycetes</taxon>
        <taxon>Dothideomycetes incertae sedis</taxon>
        <taxon>Cryomyces</taxon>
    </lineage>
</organism>
<accession>A0A4U0W675</accession>
<protein>
    <recommendedName>
        <fullName evidence="4">LRAT domain-containing protein</fullName>
    </recommendedName>
</protein>
<dbReference type="Proteomes" id="UP000308768">
    <property type="component" value="Unassembled WGS sequence"/>
</dbReference>
<evidence type="ECO:0000313" key="2">
    <source>
        <dbReference type="EMBL" id="TKA57583.1"/>
    </source>
</evidence>
<evidence type="ECO:0000313" key="3">
    <source>
        <dbReference type="Proteomes" id="UP000308768"/>
    </source>
</evidence>
<dbReference type="Gene3D" id="3.90.1720.30">
    <property type="entry name" value="PPPDE domains"/>
    <property type="match status" value="1"/>
</dbReference>
<dbReference type="EMBL" id="NAJN01002109">
    <property type="protein sequence ID" value="TKA57583.1"/>
    <property type="molecule type" value="Genomic_DNA"/>
</dbReference>
<sequence>MPAEPSPPQATDMEPDADETGRHACRVPVFLITINLERLENSYNHSAPFRRHFFPRNIRIIKHWAILVRNTVYELARDESAAPASGVKLSTSQWDEVQTRFDPPERCGTTSLSDAEIREIAESRFPKWPKHGYSVTYSNCQCFCYRFTWYICDETRFRSGKLDSKHLPLRLAKVQAYVLVTTVFVLGTAWAVWVRTIWWPPKWDTPVAVAYEAFLFFMARVFFKDADALGGWHGTEHIACEFKLQRNTHFLGPGGLFRFAYGPSFDHQFVKAIWQTLSTANSASPRNTSDKGVCIGEREDNPISDLAMRLIREQDLRTVNQ</sequence>
<dbReference type="OrthoDB" id="5395219at2759"/>
<proteinExistence type="predicted"/>
<evidence type="ECO:0008006" key="4">
    <source>
        <dbReference type="Google" id="ProtNLM"/>
    </source>
</evidence>
<dbReference type="AlphaFoldDB" id="A0A4U0W675"/>
<reference evidence="2 3" key="1">
    <citation type="submission" date="2017-03" db="EMBL/GenBank/DDBJ databases">
        <title>Genomes of endolithic fungi from Antarctica.</title>
        <authorList>
            <person name="Coleine C."/>
            <person name="Masonjones S."/>
            <person name="Stajich J.E."/>
        </authorList>
    </citation>
    <scope>NUCLEOTIDE SEQUENCE [LARGE SCALE GENOMIC DNA]</scope>
    <source>
        <strain evidence="2 3">CCFEE 5187</strain>
    </source>
</reference>
<evidence type="ECO:0000256" key="1">
    <source>
        <dbReference type="SAM" id="MobiDB-lite"/>
    </source>
</evidence>
<name>A0A4U0W675_9PEZI</name>
<dbReference type="InterPro" id="IPR042266">
    <property type="entry name" value="PPPDE_sf"/>
</dbReference>
<feature type="region of interest" description="Disordered" evidence="1">
    <location>
        <begin position="1"/>
        <end position="20"/>
    </location>
</feature>
<comment type="caution">
    <text evidence="2">The sequence shown here is derived from an EMBL/GenBank/DDBJ whole genome shotgun (WGS) entry which is preliminary data.</text>
</comment>